<protein>
    <submittedName>
        <fullName evidence="1">Uncharacterized protein</fullName>
    </submittedName>
</protein>
<evidence type="ECO:0000313" key="2">
    <source>
        <dbReference type="Proteomes" id="UP001207468"/>
    </source>
</evidence>
<proteinExistence type="predicted"/>
<accession>A0ACC0TQU6</accession>
<evidence type="ECO:0000313" key="1">
    <source>
        <dbReference type="EMBL" id="KAI9433092.1"/>
    </source>
</evidence>
<organism evidence="1 2">
    <name type="scientific">Russula earlei</name>
    <dbReference type="NCBI Taxonomy" id="71964"/>
    <lineage>
        <taxon>Eukaryota</taxon>
        <taxon>Fungi</taxon>
        <taxon>Dikarya</taxon>
        <taxon>Basidiomycota</taxon>
        <taxon>Agaricomycotina</taxon>
        <taxon>Agaricomycetes</taxon>
        <taxon>Russulales</taxon>
        <taxon>Russulaceae</taxon>
        <taxon>Russula</taxon>
    </lineage>
</organism>
<dbReference type="Proteomes" id="UP001207468">
    <property type="component" value="Unassembled WGS sequence"/>
</dbReference>
<sequence>MPSALAFSVSAAAITPLVLPAVSVAPALDQSATAAAVLLALPATLASSAPAAIALATTSPIATIPGLATLKPPNKGYGWTRFEQLNMSSWEGGLQSPNPTFKGIECIVATEVVEHLPEDVLNTFAHILLGNHPP</sequence>
<gene>
    <name evidence="1" type="ORF">F5148DRAFT_1295565</name>
</gene>
<reference evidence="1" key="1">
    <citation type="submission" date="2021-03" db="EMBL/GenBank/DDBJ databases">
        <title>Evolutionary priming and transition to the ectomycorrhizal habit in an iconic lineage of mushroom-forming fungi: is preadaptation a requirement?</title>
        <authorList>
            <consortium name="DOE Joint Genome Institute"/>
            <person name="Looney B.P."/>
            <person name="Miyauchi S."/>
            <person name="Morin E."/>
            <person name="Drula E."/>
            <person name="Courty P.E."/>
            <person name="Chicoki N."/>
            <person name="Fauchery L."/>
            <person name="Kohler A."/>
            <person name="Kuo A."/>
            <person name="LaButti K."/>
            <person name="Pangilinan J."/>
            <person name="Lipzen A."/>
            <person name="Riley R."/>
            <person name="Andreopoulos W."/>
            <person name="He G."/>
            <person name="Johnson J."/>
            <person name="Barry K.W."/>
            <person name="Grigoriev I.V."/>
            <person name="Nagy L."/>
            <person name="Hibbett D."/>
            <person name="Henrissat B."/>
            <person name="Matheny P.B."/>
            <person name="Labbe J."/>
            <person name="Martin A.F."/>
        </authorList>
    </citation>
    <scope>NUCLEOTIDE SEQUENCE</scope>
    <source>
        <strain evidence="1">BPL698</strain>
    </source>
</reference>
<keyword evidence="2" id="KW-1185">Reference proteome</keyword>
<comment type="caution">
    <text evidence="1">The sequence shown here is derived from an EMBL/GenBank/DDBJ whole genome shotgun (WGS) entry which is preliminary data.</text>
</comment>
<name>A0ACC0TQU6_9AGAM</name>
<dbReference type="EMBL" id="JAGFNK010001270">
    <property type="protein sequence ID" value="KAI9433092.1"/>
    <property type="molecule type" value="Genomic_DNA"/>
</dbReference>